<evidence type="ECO:0000313" key="3">
    <source>
        <dbReference type="Proteomes" id="UP000176850"/>
    </source>
</evidence>
<gene>
    <name evidence="2" type="ORF">A2799_01615</name>
</gene>
<dbReference type="Proteomes" id="UP000176850">
    <property type="component" value="Unassembled WGS sequence"/>
</dbReference>
<organism evidence="2 3">
    <name type="scientific">Candidatus Roizmanbacteria bacterium RIFCSPHIGHO2_01_FULL_39_24</name>
    <dbReference type="NCBI Taxonomy" id="1802032"/>
    <lineage>
        <taxon>Bacteria</taxon>
        <taxon>Candidatus Roizmaniibacteriota</taxon>
    </lineage>
</organism>
<protein>
    <recommendedName>
        <fullName evidence="1">DUF7718 domain-containing protein</fullName>
    </recommendedName>
</protein>
<name>A0A1F7GLD2_9BACT</name>
<sequence length="132" mass="15699">MKSKKRLKRVLYVKHHFNFQLSPNNRVSYIYKTDDRQRIREITCVSLEIKVNTKWVTILYYDDTHGKLHRHTAISLESSIDIVDYNDVTDVISKEKSLQWAIEDIKSNYLQYKETFVKDILGLVLGIDIDDY</sequence>
<accession>A0A1F7GLD2</accession>
<feature type="domain" description="DUF7718" evidence="1">
    <location>
        <begin position="17"/>
        <end position="118"/>
    </location>
</feature>
<dbReference type="AlphaFoldDB" id="A0A1F7GLD2"/>
<evidence type="ECO:0000259" key="1">
    <source>
        <dbReference type="Pfam" id="PF24839"/>
    </source>
</evidence>
<dbReference type="InterPro" id="IPR056135">
    <property type="entry name" value="DUF7718"/>
</dbReference>
<dbReference type="EMBL" id="MFZH01000007">
    <property type="protein sequence ID" value="OGK19709.1"/>
    <property type="molecule type" value="Genomic_DNA"/>
</dbReference>
<reference evidence="2 3" key="1">
    <citation type="journal article" date="2016" name="Nat. Commun.">
        <title>Thousands of microbial genomes shed light on interconnected biogeochemical processes in an aquifer system.</title>
        <authorList>
            <person name="Anantharaman K."/>
            <person name="Brown C.T."/>
            <person name="Hug L.A."/>
            <person name="Sharon I."/>
            <person name="Castelle C.J."/>
            <person name="Probst A.J."/>
            <person name="Thomas B.C."/>
            <person name="Singh A."/>
            <person name="Wilkins M.J."/>
            <person name="Karaoz U."/>
            <person name="Brodie E.L."/>
            <person name="Williams K.H."/>
            <person name="Hubbard S.S."/>
            <person name="Banfield J.F."/>
        </authorList>
    </citation>
    <scope>NUCLEOTIDE SEQUENCE [LARGE SCALE GENOMIC DNA]</scope>
</reference>
<dbReference type="Pfam" id="PF24839">
    <property type="entry name" value="DUF7718"/>
    <property type="match status" value="1"/>
</dbReference>
<proteinExistence type="predicted"/>
<comment type="caution">
    <text evidence="2">The sequence shown here is derived from an EMBL/GenBank/DDBJ whole genome shotgun (WGS) entry which is preliminary data.</text>
</comment>
<evidence type="ECO:0000313" key="2">
    <source>
        <dbReference type="EMBL" id="OGK19709.1"/>
    </source>
</evidence>